<gene>
    <name evidence="1" type="ORF">BGE01nite_29150</name>
</gene>
<name>A0A512MA61_9BACT</name>
<comment type="caution">
    <text evidence="1">The sequence shown here is derived from an EMBL/GenBank/DDBJ whole genome shotgun (WGS) entry which is preliminary data.</text>
</comment>
<dbReference type="OrthoDB" id="248829at2"/>
<sequence length="385" mass="42680">MPNRKGGFFEAGKELTGVPYSSVRSEGRYIGFDIGLRTFLAAVENPHSVLYTENLTGKVSNAAAYYGSVCSAYTSYALGCGIWEVSRRYGPQVSDGIQRVEAQSAEAAQVGDVIYTPHATETSGSHVEIVTAVTKDAQGHVVSLRVDESRPPTTQTTERSAVNFNAHLASRDKQLFRITDRDAWRGTNRAEPLLFPNHEADAAPAMINRTLLLDLGDWVPYQKGQPVKFNVMDRDQRGVKSLVIRRDEQTVEEIAINGPGVHERSFDTCGDYMAHVVHADGSMSQACEFAVCDLKLKLPEGEVTMNGGWEARFRAENMKPIVIYLWNTADSYGRHPIFLTEEQRRSGAITIPTGLLKKPGTLQVWLIGEHKLGRLKLRKDVPMIQ</sequence>
<protein>
    <submittedName>
        <fullName evidence="1">Uncharacterized protein</fullName>
    </submittedName>
</protein>
<dbReference type="AlphaFoldDB" id="A0A512MA61"/>
<organism evidence="1 2">
    <name type="scientific">Brevifollis gellanilyticus</name>
    <dbReference type="NCBI Taxonomy" id="748831"/>
    <lineage>
        <taxon>Bacteria</taxon>
        <taxon>Pseudomonadati</taxon>
        <taxon>Verrucomicrobiota</taxon>
        <taxon>Verrucomicrobiia</taxon>
        <taxon>Verrucomicrobiales</taxon>
        <taxon>Verrucomicrobiaceae</taxon>
    </lineage>
</organism>
<proteinExistence type="predicted"/>
<evidence type="ECO:0000313" key="1">
    <source>
        <dbReference type="EMBL" id="GEP43624.1"/>
    </source>
</evidence>
<keyword evidence="2" id="KW-1185">Reference proteome</keyword>
<dbReference type="EMBL" id="BKAG01000019">
    <property type="protein sequence ID" value="GEP43624.1"/>
    <property type="molecule type" value="Genomic_DNA"/>
</dbReference>
<reference evidence="1 2" key="1">
    <citation type="submission" date="2019-07" db="EMBL/GenBank/DDBJ databases">
        <title>Whole genome shotgun sequence of Brevifollis gellanilyticus NBRC 108608.</title>
        <authorList>
            <person name="Hosoyama A."/>
            <person name="Uohara A."/>
            <person name="Ohji S."/>
            <person name="Ichikawa N."/>
        </authorList>
    </citation>
    <scope>NUCLEOTIDE SEQUENCE [LARGE SCALE GENOMIC DNA]</scope>
    <source>
        <strain evidence="1 2">NBRC 108608</strain>
    </source>
</reference>
<evidence type="ECO:0000313" key="2">
    <source>
        <dbReference type="Proteomes" id="UP000321577"/>
    </source>
</evidence>
<accession>A0A512MA61</accession>
<dbReference type="Proteomes" id="UP000321577">
    <property type="component" value="Unassembled WGS sequence"/>
</dbReference>